<keyword evidence="1" id="KW-1133">Transmembrane helix</keyword>
<feature type="transmembrane region" description="Helical" evidence="1">
    <location>
        <begin position="40"/>
        <end position="59"/>
    </location>
</feature>
<keyword evidence="1" id="KW-0472">Membrane</keyword>
<proteinExistence type="predicted"/>
<feature type="transmembrane region" description="Helical" evidence="1">
    <location>
        <begin position="6"/>
        <end position="28"/>
    </location>
</feature>
<gene>
    <name evidence="2" type="ORF">QE382_000675</name>
</gene>
<keyword evidence="1" id="KW-0812">Transmembrane</keyword>
<organism evidence="2 3">
    <name type="scientific">Sphingobacterium zeae</name>
    <dbReference type="NCBI Taxonomy" id="1776859"/>
    <lineage>
        <taxon>Bacteria</taxon>
        <taxon>Pseudomonadati</taxon>
        <taxon>Bacteroidota</taxon>
        <taxon>Sphingobacteriia</taxon>
        <taxon>Sphingobacteriales</taxon>
        <taxon>Sphingobacteriaceae</taxon>
        <taxon>Sphingobacterium</taxon>
    </lineage>
</organism>
<dbReference type="Proteomes" id="UP001244640">
    <property type="component" value="Unassembled WGS sequence"/>
</dbReference>
<evidence type="ECO:0000313" key="3">
    <source>
        <dbReference type="Proteomes" id="UP001244640"/>
    </source>
</evidence>
<sequence>MYTTPSIISFIFQLDYRHSFALILAIVLRQTNTLNDMKKLFLIALTLTLGALSLQAQTIPNQRWQMRLRGVAVMPNESAKINTIGGDVDINTKFIPELDFTYFFTKNIAAELILGTTKHKVHTTGSDLTAIGGSSSSNVDLGSVWLLPPTLTAQYHFFPDGAIKPYVGAGINYTIFYSANAGSTVKHVKYDNAFGFATQLGIDFKLSDKYFVNLDAKYILLKTDVNVDASNLAPSLSIPAKVDINPFLLGFGVGMKF</sequence>
<dbReference type="Pfam" id="PF03922">
    <property type="entry name" value="OmpW"/>
    <property type="match status" value="1"/>
</dbReference>
<comment type="caution">
    <text evidence="2">The sequence shown here is derived from an EMBL/GenBank/DDBJ whole genome shotgun (WGS) entry which is preliminary data.</text>
</comment>
<dbReference type="PANTHER" id="PTHR36920">
    <property type="match status" value="1"/>
</dbReference>
<dbReference type="SUPFAM" id="SSF56925">
    <property type="entry name" value="OMPA-like"/>
    <property type="match status" value="1"/>
</dbReference>
<dbReference type="Gene3D" id="2.40.160.20">
    <property type="match status" value="1"/>
</dbReference>
<reference evidence="2 3" key="1">
    <citation type="submission" date="2023-07" db="EMBL/GenBank/DDBJ databases">
        <title>Functional and genomic diversity of the sorghum phyllosphere microbiome.</title>
        <authorList>
            <person name="Shade A."/>
        </authorList>
    </citation>
    <scope>NUCLEOTIDE SEQUENCE [LARGE SCALE GENOMIC DNA]</scope>
    <source>
        <strain evidence="2 3">SORGH_AS_0892</strain>
    </source>
</reference>
<name>A0ABU0U335_9SPHI</name>
<dbReference type="InterPro" id="IPR011250">
    <property type="entry name" value="OMP/PagP_B-barrel"/>
</dbReference>
<dbReference type="EMBL" id="JAUTBA010000001">
    <property type="protein sequence ID" value="MDQ1148691.1"/>
    <property type="molecule type" value="Genomic_DNA"/>
</dbReference>
<dbReference type="PANTHER" id="PTHR36920:SF1">
    <property type="entry name" value="OUTER MEMBRANE PROTEIN W"/>
    <property type="match status" value="1"/>
</dbReference>
<evidence type="ECO:0000313" key="2">
    <source>
        <dbReference type="EMBL" id="MDQ1148691.1"/>
    </source>
</evidence>
<accession>A0ABU0U335</accession>
<evidence type="ECO:0000256" key="1">
    <source>
        <dbReference type="SAM" id="Phobius"/>
    </source>
</evidence>
<dbReference type="InterPro" id="IPR005618">
    <property type="entry name" value="OMPW"/>
</dbReference>
<protein>
    <submittedName>
        <fullName evidence="2">Outer membrane protein</fullName>
    </submittedName>
</protein>
<keyword evidence="3" id="KW-1185">Reference proteome</keyword>